<evidence type="ECO:0000313" key="2">
    <source>
        <dbReference type="Proteomes" id="UP000828390"/>
    </source>
</evidence>
<protein>
    <submittedName>
        <fullName evidence="1">Uncharacterized protein</fullName>
    </submittedName>
</protein>
<gene>
    <name evidence="1" type="ORF">DPMN_084968</name>
</gene>
<dbReference type="EMBL" id="JAIWYP010000016">
    <property type="protein sequence ID" value="KAH3697466.1"/>
    <property type="molecule type" value="Genomic_DNA"/>
</dbReference>
<dbReference type="AlphaFoldDB" id="A0A9D3YET4"/>
<accession>A0A9D3YET4</accession>
<organism evidence="1 2">
    <name type="scientific">Dreissena polymorpha</name>
    <name type="common">Zebra mussel</name>
    <name type="synonym">Mytilus polymorpha</name>
    <dbReference type="NCBI Taxonomy" id="45954"/>
    <lineage>
        <taxon>Eukaryota</taxon>
        <taxon>Metazoa</taxon>
        <taxon>Spiralia</taxon>
        <taxon>Lophotrochozoa</taxon>
        <taxon>Mollusca</taxon>
        <taxon>Bivalvia</taxon>
        <taxon>Autobranchia</taxon>
        <taxon>Heteroconchia</taxon>
        <taxon>Euheterodonta</taxon>
        <taxon>Imparidentia</taxon>
        <taxon>Neoheterodontei</taxon>
        <taxon>Myida</taxon>
        <taxon>Dreissenoidea</taxon>
        <taxon>Dreissenidae</taxon>
        <taxon>Dreissena</taxon>
    </lineage>
</organism>
<dbReference type="Proteomes" id="UP000828390">
    <property type="component" value="Unassembled WGS sequence"/>
</dbReference>
<name>A0A9D3YET4_DREPO</name>
<proteinExistence type="predicted"/>
<keyword evidence="2" id="KW-1185">Reference proteome</keyword>
<evidence type="ECO:0000313" key="1">
    <source>
        <dbReference type="EMBL" id="KAH3697466.1"/>
    </source>
</evidence>
<reference evidence="1" key="2">
    <citation type="submission" date="2020-11" db="EMBL/GenBank/DDBJ databases">
        <authorList>
            <person name="McCartney M.A."/>
            <person name="Auch B."/>
            <person name="Kono T."/>
            <person name="Mallez S."/>
            <person name="Becker A."/>
            <person name="Gohl D.M."/>
            <person name="Silverstein K.A.T."/>
            <person name="Koren S."/>
            <person name="Bechman K.B."/>
            <person name="Herman A."/>
            <person name="Abrahante J.E."/>
            <person name="Garbe J."/>
        </authorList>
    </citation>
    <scope>NUCLEOTIDE SEQUENCE</scope>
    <source>
        <strain evidence="1">Duluth1</strain>
        <tissue evidence="1">Whole animal</tissue>
    </source>
</reference>
<sequence length="134" mass="14853">MACHYTVTIQRRDTFYSYIISSDILFILEPDHYAGWEETGFCGELWEGSSSQKTTVDNFGGEVTLVLSAQNKVVGVQGGGADTGLLKRPMQENNGYKHAYIYPGKRRGNLSKPPTAPKGNIRVSEDNCAFEVRV</sequence>
<comment type="caution">
    <text evidence="1">The sequence shown here is derived from an EMBL/GenBank/DDBJ whole genome shotgun (WGS) entry which is preliminary data.</text>
</comment>
<reference evidence="1" key="1">
    <citation type="journal article" date="2019" name="bioRxiv">
        <title>The Genome of the Zebra Mussel, Dreissena polymorpha: A Resource for Invasive Species Research.</title>
        <authorList>
            <person name="McCartney M.A."/>
            <person name="Auch B."/>
            <person name="Kono T."/>
            <person name="Mallez S."/>
            <person name="Zhang Y."/>
            <person name="Obille A."/>
            <person name="Becker A."/>
            <person name="Abrahante J.E."/>
            <person name="Garbe J."/>
            <person name="Badalamenti J.P."/>
            <person name="Herman A."/>
            <person name="Mangelson H."/>
            <person name="Liachko I."/>
            <person name="Sullivan S."/>
            <person name="Sone E.D."/>
            <person name="Koren S."/>
            <person name="Silverstein K.A.T."/>
            <person name="Beckman K.B."/>
            <person name="Gohl D.M."/>
        </authorList>
    </citation>
    <scope>NUCLEOTIDE SEQUENCE</scope>
    <source>
        <strain evidence="1">Duluth1</strain>
        <tissue evidence="1">Whole animal</tissue>
    </source>
</reference>